<evidence type="ECO:0000313" key="2">
    <source>
        <dbReference type="EMBL" id="MDD1015900.1"/>
    </source>
</evidence>
<name>A0ABT5PC61_9PSED</name>
<evidence type="ECO:0000313" key="3">
    <source>
        <dbReference type="Proteomes" id="UP001148184"/>
    </source>
</evidence>
<reference evidence="2 3" key="1">
    <citation type="submission" date="2022-05" db="EMBL/GenBank/DDBJ databases">
        <title>Novel Pseudomonas spp. Isolated from a Rainbow Trout Aquaculture Facility.</title>
        <authorList>
            <person name="Testerman T."/>
            <person name="Graf J."/>
        </authorList>
    </citation>
    <scope>NUCLEOTIDE SEQUENCE [LARGE SCALE GENOMIC DNA]</scope>
    <source>
        <strain evidence="2 3">ID1025</strain>
    </source>
</reference>
<feature type="domain" description="Transposase-like Mu C-terminal" evidence="1">
    <location>
        <begin position="133"/>
        <end position="188"/>
    </location>
</feature>
<dbReference type="SUPFAM" id="SSF53098">
    <property type="entry name" value="Ribonuclease H-like"/>
    <property type="match status" value="1"/>
</dbReference>
<keyword evidence="3" id="KW-1185">Reference proteome</keyword>
<dbReference type="InterPro" id="IPR012337">
    <property type="entry name" value="RNaseH-like_sf"/>
</dbReference>
<dbReference type="Gene3D" id="3.30.420.10">
    <property type="entry name" value="Ribonuclease H-like superfamily/Ribonuclease H"/>
    <property type="match status" value="1"/>
</dbReference>
<gene>
    <name evidence="2" type="ORF">M5G17_19680</name>
</gene>
<dbReference type="EMBL" id="JAMDGZ010000045">
    <property type="protein sequence ID" value="MDD1015900.1"/>
    <property type="molecule type" value="Genomic_DNA"/>
</dbReference>
<dbReference type="RefSeq" id="WP_273894591.1">
    <property type="nucleotide sequence ID" value="NZ_JAMDGP010000075.1"/>
</dbReference>
<organism evidence="2 3">
    <name type="scientific">Pseudomonas rubra</name>
    <dbReference type="NCBI Taxonomy" id="2942627"/>
    <lineage>
        <taxon>Bacteria</taxon>
        <taxon>Pseudomonadati</taxon>
        <taxon>Pseudomonadota</taxon>
        <taxon>Gammaproteobacteria</taxon>
        <taxon>Pseudomonadales</taxon>
        <taxon>Pseudomonadaceae</taxon>
        <taxon>Pseudomonas</taxon>
    </lineage>
</organism>
<dbReference type="InterPro" id="IPR036397">
    <property type="entry name" value="RNaseH_sf"/>
</dbReference>
<evidence type="ECO:0000259" key="1">
    <source>
        <dbReference type="Pfam" id="PF09299"/>
    </source>
</evidence>
<protein>
    <submittedName>
        <fullName evidence="2">Mu transposase C-terminal domain-containing protein</fullName>
    </submittedName>
</protein>
<accession>A0ABT5PC61</accession>
<dbReference type="Pfam" id="PF09299">
    <property type="entry name" value="Mu-transpos_C"/>
    <property type="match status" value="1"/>
</dbReference>
<sequence>MDNAREFKSPKLEGACSIHGITPKWRPIGRKHYGGHIERLIGTMMTSHVQFLPGTTMSNVIARGKIESEKDAVLTISEFTKWFAGEVEIYNYKEHSALRCPPSEMWEKSFTSPTGLITQPTIITDPFKFRLDFMPEKRRQIHPVGVKLFLRKYWSPELKNLIGMRNVVIKYDPYALYTVWARVGKEYIELHFSDLTHEDFSYEEYLIEGATKRLSKPRTMRPGTVLIRDKNEEIVEEAKKTTKKSKKNEQAIKAYAKHTLNQHFGSQKISIGNPSSDIDFSKAPDIYEIEDE</sequence>
<proteinExistence type="predicted"/>
<dbReference type="InterPro" id="IPR015378">
    <property type="entry name" value="Transposase-like_Mu_C"/>
</dbReference>
<dbReference type="Proteomes" id="UP001148184">
    <property type="component" value="Unassembled WGS sequence"/>
</dbReference>
<comment type="caution">
    <text evidence="2">The sequence shown here is derived from an EMBL/GenBank/DDBJ whole genome shotgun (WGS) entry which is preliminary data.</text>
</comment>